<dbReference type="InterPro" id="IPR044506">
    <property type="entry name" value="CDC14_C"/>
</dbReference>
<reference evidence="8 9" key="1">
    <citation type="journal article" date="2024" name="Nat. Commun.">
        <title>Phylogenomics reveals the evolutionary origins of lichenization in chlorophyte algae.</title>
        <authorList>
            <person name="Puginier C."/>
            <person name="Libourel C."/>
            <person name="Otte J."/>
            <person name="Skaloud P."/>
            <person name="Haon M."/>
            <person name="Grisel S."/>
            <person name="Petersen M."/>
            <person name="Berrin J.G."/>
            <person name="Delaux P.M."/>
            <person name="Dal Grande F."/>
            <person name="Keller J."/>
        </authorList>
    </citation>
    <scope>NUCLEOTIDE SEQUENCE [LARGE SCALE GENOMIC DNA]</scope>
    <source>
        <strain evidence="8 9">SAG 2036</strain>
    </source>
</reference>
<dbReference type="Pfam" id="PF22785">
    <property type="entry name" value="Tc-R-P"/>
    <property type="match status" value="1"/>
</dbReference>
<dbReference type="FunFam" id="3.90.190.10:FF:000006">
    <property type="entry name" value="Dual specificity protein phosphatase CDC14B"/>
    <property type="match status" value="1"/>
</dbReference>
<keyword evidence="9" id="KW-1185">Reference proteome</keyword>
<dbReference type="InterPro" id="IPR029021">
    <property type="entry name" value="Prot-tyrosine_phosphatase-like"/>
</dbReference>
<evidence type="ECO:0000256" key="5">
    <source>
        <dbReference type="SAM" id="MobiDB-lite"/>
    </source>
</evidence>
<organism evidence="8 9">
    <name type="scientific">Symbiochloris irregularis</name>
    <dbReference type="NCBI Taxonomy" id="706552"/>
    <lineage>
        <taxon>Eukaryota</taxon>
        <taxon>Viridiplantae</taxon>
        <taxon>Chlorophyta</taxon>
        <taxon>core chlorophytes</taxon>
        <taxon>Trebouxiophyceae</taxon>
        <taxon>Trebouxiales</taxon>
        <taxon>Trebouxiaceae</taxon>
        <taxon>Symbiochloris</taxon>
    </lineage>
</organism>
<dbReference type="SMART" id="SM00195">
    <property type="entry name" value="DSPc"/>
    <property type="match status" value="1"/>
</dbReference>
<dbReference type="CDD" id="cd14499">
    <property type="entry name" value="CDC14_C"/>
    <property type="match status" value="1"/>
</dbReference>
<accession>A0AAW1PRU2</accession>
<feature type="compositionally biased region" description="Polar residues" evidence="5">
    <location>
        <begin position="452"/>
        <end position="461"/>
    </location>
</feature>
<evidence type="ECO:0000256" key="1">
    <source>
        <dbReference type="ARBA" id="ARBA00007315"/>
    </source>
</evidence>
<dbReference type="PROSITE" id="PS50056">
    <property type="entry name" value="TYR_PHOSPHATASE_2"/>
    <property type="match status" value="1"/>
</dbReference>
<evidence type="ECO:0000259" key="6">
    <source>
        <dbReference type="PROSITE" id="PS50054"/>
    </source>
</evidence>
<dbReference type="PROSITE" id="PS50054">
    <property type="entry name" value="TYR_PHOSPHATASE_DUAL"/>
    <property type="match status" value="1"/>
</dbReference>
<evidence type="ECO:0000313" key="9">
    <source>
        <dbReference type="Proteomes" id="UP001465755"/>
    </source>
</evidence>
<feature type="domain" description="Tyrosine specific protein phosphatases" evidence="7">
    <location>
        <begin position="272"/>
        <end position="334"/>
    </location>
</feature>
<dbReference type="EMBL" id="JALJOQ010000015">
    <property type="protein sequence ID" value="KAK9810687.1"/>
    <property type="molecule type" value="Genomic_DNA"/>
</dbReference>
<dbReference type="InterPro" id="IPR050561">
    <property type="entry name" value="PTP"/>
</dbReference>
<proteinExistence type="inferred from homology"/>
<dbReference type="Pfam" id="PF14671">
    <property type="entry name" value="DSPn"/>
    <property type="match status" value="1"/>
</dbReference>
<feature type="region of interest" description="Disordered" evidence="5">
    <location>
        <begin position="545"/>
        <end position="565"/>
    </location>
</feature>
<feature type="compositionally biased region" description="Polar residues" evidence="5">
    <location>
        <begin position="477"/>
        <end position="492"/>
    </location>
</feature>
<dbReference type="InterPro" id="IPR000387">
    <property type="entry name" value="Tyr_Pase_dom"/>
</dbReference>
<name>A0AAW1PRU2_9CHLO</name>
<comment type="similarity">
    <text evidence="1">Belongs to the protein-tyrosine phosphatase family. Non-receptor class CDC14 subfamily.</text>
</comment>
<dbReference type="Proteomes" id="UP001465755">
    <property type="component" value="Unassembled WGS sequence"/>
</dbReference>
<dbReference type="PROSITE" id="PS00383">
    <property type="entry name" value="TYR_PHOSPHATASE_1"/>
    <property type="match status" value="1"/>
</dbReference>
<dbReference type="InterPro" id="IPR029260">
    <property type="entry name" value="DSPn"/>
</dbReference>
<evidence type="ECO:0000256" key="2">
    <source>
        <dbReference type="ARBA" id="ARBA00013064"/>
    </source>
</evidence>
<feature type="domain" description="Tyrosine-protein phosphatase" evidence="6">
    <location>
        <begin position="189"/>
        <end position="348"/>
    </location>
</feature>
<feature type="compositionally biased region" description="Low complexity" evidence="5">
    <location>
        <begin position="422"/>
        <end position="435"/>
    </location>
</feature>
<dbReference type="InterPro" id="IPR016130">
    <property type="entry name" value="Tyr_Pase_AS"/>
</dbReference>
<keyword evidence="3" id="KW-0378">Hydrolase</keyword>
<dbReference type="PANTHER" id="PTHR23339">
    <property type="entry name" value="TYROSINE SPECIFIC PROTEIN PHOSPHATASE AND DUAL SPECIFICITY PROTEIN PHOSPHATASE"/>
    <property type="match status" value="1"/>
</dbReference>
<keyword evidence="4" id="KW-0904">Protein phosphatase</keyword>
<dbReference type="CDD" id="cd17657">
    <property type="entry name" value="CDC14_N"/>
    <property type="match status" value="1"/>
</dbReference>
<dbReference type="GO" id="GO:0004725">
    <property type="term" value="F:protein tyrosine phosphatase activity"/>
    <property type="evidence" value="ECO:0007669"/>
    <property type="project" value="UniProtKB-EC"/>
</dbReference>
<evidence type="ECO:0000259" key="7">
    <source>
        <dbReference type="PROSITE" id="PS50056"/>
    </source>
</evidence>
<sequence length="590" mass="63463">MRASVNLSVGSSAQVAEVLPGRLYFACIRNPEAFKTTDLATQCKCFNSETELVYEPFASDFGPLNMGNTFRFCQRITVLLQEAAQSGRPVCYCCGTAATRRSNAAVLIGAYLVLVLGWSADQAWQIVCSVAPFALFRDASNLPSTFQLTVEDCIKGLAKARDTGLLDWQQSPCTWNLAEYEFYEQVENGDLNWIIPGKFLAFSGPQGVARYFCGFRAKQPEDYWDYFRSRNVTGIVRLNNKVYESNRFTNGGFNHYELYFPDGTTPSEAILNMFLRVAESEPGALAVHCKAGLGRTGLLLCSYMMKHYGFTAHEAIGYIRICRPGSVIGCQQQWLEDHEAAMHAAGRLMRKQLSHQALTTKRPSFNLTADCRASAPSALIKSHSGAGSMAPSTPPLGARRSIEVALSQTSSKGAPLLARAPSNKSQASSGSRSQSDAMAESGEGAGDISPKDTGSSASSRLTAYLRSKTPSFKGLGSRTTGVAPSTPSQQLLPSAPVIPPPTPLAKTRSGGQVKLLAPNGQPRKLPAALLQAGQEALALYAADEEPAATTASTPRTEWKQAAGATTRSMAKKLQCDETFSPLGSALAQRA</sequence>
<protein>
    <recommendedName>
        <fullName evidence="2">protein-tyrosine-phosphatase</fullName>
        <ecNumber evidence="2">3.1.3.48</ecNumber>
    </recommendedName>
</protein>
<feature type="region of interest" description="Disordered" evidence="5">
    <location>
        <begin position="407"/>
        <end position="519"/>
    </location>
</feature>
<dbReference type="AlphaFoldDB" id="A0AAW1PRU2"/>
<evidence type="ECO:0000256" key="3">
    <source>
        <dbReference type="ARBA" id="ARBA00022801"/>
    </source>
</evidence>
<comment type="caution">
    <text evidence="8">The sequence shown here is derived from an EMBL/GenBank/DDBJ whole genome shotgun (WGS) entry which is preliminary data.</text>
</comment>
<evidence type="ECO:0000256" key="4">
    <source>
        <dbReference type="ARBA" id="ARBA00022912"/>
    </source>
</evidence>
<dbReference type="Gene3D" id="3.90.190.10">
    <property type="entry name" value="Protein tyrosine phosphatase superfamily"/>
    <property type="match status" value="2"/>
</dbReference>
<dbReference type="SUPFAM" id="SSF52799">
    <property type="entry name" value="(Phosphotyrosine protein) phosphatases II"/>
    <property type="match status" value="2"/>
</dbReference>
<evidence type="ECO:0000313" key="8">
    <source>
        <dbReference type="EMBL" id="KAK9810687.1"/>
    </source>
</evidence>
<gene>
    <name evidence="8" type="ORF">WJX73_010715</name>
</gene>
<dbReference type="InterPro" id="IPR020422">
    <property type="entry name" value="TYR_PHOSPHATASE_DUAL_dom"/>
</dbReference>
<dbReference type="EC" id="3.1.3.48" evidence="2"/>